<dbReference type="NCBIfam" id="TIGR01671">
    <property type="entry name" value="phage_TIGR01671"/>
    <property type="match status" value="1"/>
</dbReference>
<dbReference type="InterPro" id="IPR010024">
    <property type="entry name" value="CHP16711"/>
</dbReference>
<organism evidence="2 3">
    <name type="scientific">Oceanobacillus arenosus</name>
    <dbReference type="NCBI Taxonomy" id="1229153"/>
    <lineage>
        <taxon>Bacteria</taxon>
        <taxon>Bacillati</taxon>
        <taxon>Bacillota</taxon>
        <taxon>Bacilli</taxon>
        <taxon>Bacillales</taxon>
        <taxon>Bacillaceae</taxon>
        <taxon>Oceanobacillus</taxon>
    </lineage>
</organism>
<feature type="domain" description="YopX protein" evidence="1">
    <location>
        <begin position="29"/>
        <end position="118"/>
    </location>
</feature>
<dbReference type="InterPro" id="IPR019096">
    <property type="entry name" value="YopX_protein"/>
</dbReference>
<dbReference type="SUPFAM" id="SSF159006">
    <property type="entry name" value="YopX-like"/>
    <property type="match status" value="1"/>
</dbReference>
<accession>A0A3D8PQT0</accession>
<dbReference type="Proteomes" id="UP000257143">
    <property type="component" value="Unassembled WGS sequence"/>
</dbReference>
<keyword evidence="3" id="KW-1185">Reference proteome</keyword>
<dbReference type="OrthoDB" id="1809393at2"/>
<dbReference type="Gene3D" id="2.30.30.290">
    <property type="entry name" value="YopX-like domains"/>
    <property type="match status" value="1"/>
</dbReference>
<dbReference type="InterPro" id="IPR023385">
    <property type="entry name" value="YopX-like_C"/>
</dbReference>
<dbReference type="EMBL" id="PIOC01000019">
    <property type="protein sequence ID" value="RDW17651.1"/>
    <property type="molecule type" value="Genomic_DNA"/>
</dbReference>
<sequence>MLYCGEDIDVIFALGSPGIECTDIRNVSPDGHDVYKEHLKYMQYTGLTDKNGKEIYEGDVLQYDSPSLNHQYKHQVIFVDGRYRFSGMNDFVFNQMNLNYKRGYKVIGNIYENPELLEGESNV</sequence>
<comment type="caution">
    <text evidence="2">The sequence shown here is derived from an EMBL/GenBank/DDBJ whole genome shotgun (WGS) entry which is preliminary data.</text>
</comment>
<name>A0A3D8PQT0_9BACI</name>
<gene>
    <name evidence="2" type="ORF">CWR48_13920</name>
</gene>
<proteinExistence type="predicted"/>
<evidence type="ECO:0000313" key="3">
    <source>
        <dbReference type="Proteomes" id="UP000257143"/>
    </source>
</evidence>
<protein>
    <recommendedName>
        <fullName evidence="1">YopX protein domain-containing protein</fullName>
    </recommendedName>
</protein>
<dbReference type="AlphaFoldDB" id="A0A3D8PQT0"/>
<reference evidence="3" key="1">
    <citation type="submission" date="2017-11" db="EMBL/GenBank/DDBJ databases">
        <authorList>
            <person name="Zhu W."/>
        </authorList>
    </citation>
    <scope>NUCLEOTIDE SEQUENCE [LARGE SCALE GENOMIC DNA]</scope>
    <source>
        <strain evidence="3">CAU 1183</strain>
    </source>
</reference>
<dbReference type="Pfam" id="PF09643">
    <property type="entry name" value="YopX"/>
    <property type="match status" value="1"/>
</dbReference>
<evidence type="ECO:0000259" key="1">
    <source>
        <dbReference type="Pfam" id="PF09643"/>
    </source>
</evidence>
<evidence type="ECO:0000313" key="2">
    <source>
        <dbReference type="EMBL" id="RDW17651.1"/>
    </source>
</evidence>